<name>Q3JDI6_NITOC</name>
<evidence type="ECO:0000313" key="1">
    <source>
        <dbReference type="EMBL" id="ABA57110.1"/>
    </source>
</evidence>
<dbReference type="KEGG" id="noc:Noc_0591"/>
<dbReference type="HOGENOM" id="CLU_1600966_0_0_6"/>
<evidence type="ECO:0000313" key="2">
    <source>
        <dbReference type="Proteomes" id="UP000006838"/>
    </source>
</evidence>
<dbReference type="AlphaFoldDB" id="Q3JDI6"/>
<proteinExistence type="predicted"/>
<protein>
    <submittedName>
        <fullName evidence="1">Uncharacterized protein</fullName>
    </submittedName>
</protein>
<organism evidence="1 2">
    <name type="scientific">Nitrosococcus oceani (strain ATCC 19707 / BCRC 17464 / JCM 30415 / NCIMB 11848 / C-107)</name>
    <dbReference type="NCBI Taxonomy" id="323261"/>
    <lineage>
        <taxon>Bacteria</taxon>
        <taxon>Pseudomonadati</taxon>
        <taxon>Pseudomonadota</taxon>
        <taxon>Gammaproteobacteria</taxon>
        <taxon>Chromatiales</taxon>
        <taxon>Chromatiaceae</taxon>
        <taxon>Nitrosococcus</taxon>
    </lineage>
</organism>
<dbReference type="InParanoid" id="Q3JDI6"/>
<sequence length="166" mass="18956">MDFSWIPAIVVGHHCKGRNRDEERIPIAFLRPSGKPLLLPERCPASDWSFAMTDVDFVPITKPHPPGEFALQRVPRAGHDLARKALGWVSPSTRITSPPPEDRSRLWQRENHSANSWQNASNLVLPPCLPHRPWRRRVDARLHFALSLEGIKHPCLIPTFPLLFFS</sequence>
<accession>Q3JDI6</accession>
<gene>
    <name evidence="1" type="ordered locus">Noc_0591</name>
</gene>
<dbReference type="Proteomes" id="UP000006838">
    <property type="component" value="Chromosome"/>
</dbReference>
<dbReference type="EMBL" id="CP000127">
    <property type="protein sequence ID" value="ABA57110.1"/>
    <property type="molecule type" value="Genomic_DNA"/>
</dbReference>
<keyword evidence="2" id="KW-1185">Reference proteome</keyword>
<reference evidence="2" key="1">
    <citation type="journal article" date="2006" name="Appl. Environ. Microbiol.">
        <title>Complete genome sequence of the marine, chemolithoautotrophic, ammonia-oxidizing bacterium Nitrosococcus oceani ATCC 19707.</title>
        <authorList>
            <person name="Klotz M.G."/>
            <person name="Arp D.J."/>
            <person name="Chain P.S.G."/>
            <person name="El-Sheikh A.F."/>
            <person name="Hauser L.J."/>
            <person name="Hommes N.G."/>
            <person name="Larimer F.W."/>
            <person name="Malfatti S.A."/>
            <person name="Norton J.M."/>
            <person name="Poret-Peterson A.T."/>
            <person name="Vergez L.M."/>
            <person name="Ward B.B."/>
        </authorList>
    </citation>
    <scope>NUCLEOTIDE SEQUENCE [LARGE SCALE GENOMIC DNA]</scope>
    <source>
        <strain evidence="2">ATCC 19707 / BCRC 17464 / NCIMB 11848 / C-107</strain>
    </source>
</reference>